<evidence type="ECO:0000256" key="1">
    <source>
        <dbReference type="SAM" id="MobiDB-lite"/>
    </source>
</evidence>
<organism evidence="3 4">
    <name type="scientific">Corynebacterium zhongnanshanii</name>
    <dbReference type="NCBI Taxonomy" id="2768834"/>
    <lineage>
        <taxon>Bacteria</taxon>
        <taxon>Bacillati</taxon>
        <taxon>Actinomycetota</taxon>
        <taxon>Actinomycetes</taxon>
        <taxon>Mycobacteriales</taxon>
        <taxon>Corynebacteriaceae</taxon>
        <taxon>Corynebacterium</taxon>
    </lineage>
</organism>
<accession>A0ABQ6VDV0</accession>
<feature type="compositionally biased region" description="Basic and acidic residues" evidence="1">
    <location>
        <begin position="50"/>
        <end position="59"/>
    </location>
</feature>
<evidence type="ECO:0000259" key="2">
    <source>
        <dbReference type="Pfam" id="PF11268"/>
    </source>
</evidence>
<protein>
    <submittedName>
        <fullName evidence="3">DUF3071 domain-containing protein</fullName>
    </submittedName>
</protein>
<feature type="domain" description="DUF3071" evidence="2">
    <location>
        <begin position="1"/>
        <end position="211"/>
    </location>
</feature>
<gene>
    <name evidence="3" type="ORF">F8377_07475</name>
</gene>
<dbReference type="EMBL" id="WBZJ01000002">
    <property type="protein sequence ID" value="KAB3521095.1"/>
    <property type="molecule type" value="Genomic_DNA"/>
</dbReference>
<dbReference type="InterPro" id="IPR021421">
    <property type="entry name" value="DUF3071"/>
</dbReference>
<reference evidence="3 4" key="1">
    <citation type="submission" date="2019-10" db="EMBL/GenBank/DDBJ databases">
        <title>Corynebacterium sp novel species isolated from the respiratory tract of Marmot.</title>
        <authorList>
            <person name="Zhang G."/>
        </authorList>
    </citation>
    <scope>NUCLEOTIDE SEQUENCE [LARGE SCALE GENOMIC DNA]</scope>
    <source>
        <strain evidence="3 4">336</strain>
    </source>
</reference>
<comment type="caution">
    <text evidence="3">The sequence shown here is derived from an EMBL/GenBank/DDBJ whole genome shotgun (WGS) entry which is preliminary data.</text>
</comment>
<feature type="region of interest" description="Disordered" evidence="1">
    <location>
        <begin position="264"/>
        <end position="322"/>
    </location>
</feature>
<name>A0ABQ6VDV0_9CORY</name>
<evidence type="ECO:0000313" key="3">
    <source>
        <dbReference type="EMBL" id="KAB3521095.1"/>
    </source>
</evidence>
<keyword evidence="4" id="KW-1185">Reference proteome</keyword>
<feature type="compositionally biased region" description="Acidic residues" evidence="1">
    <location>
        <begin position="63"/>
        <end position="73"/>
    </location>
</feature>
<dbReference type="Proteomes" id="UP000436181">
    <property type="component" value="Unassembled WGS sequence"/>
</dbReference>
<proteinExistence type="predicted"/>
<dbReference type="NCBIfam" id="NF040712">
    <property type="entry name" value="SepH"/>
    <property type="match status" value="1"/>
</dbReference>
<evidence type="ECO:0000313" key="4">
    <source>
        <dbReference type="Proteomes" id="UP000436181"/>
    </source>
</evidence>
<feature type="region of interest" description="Disordered" evidence="1">
    <location>
        <begin position="50"/>
        <end position="103"/>
    </location>
</feature>
<dbReference type="InterPro" id="IPR047682">
    <property type="entry name" value="SepH-like"/>
</dbReference>
<dbReference type="Pfam" id="PF11268">
    <property type="entry name" value="DUF3071"/>
    <property type="match status" value="1"/>
</dbReference>
<sequence>MKELKLVVSESDSSSLVLALASATEGSSDESPAEDFYLPVTQELRDVLEGIAGTERDAAEGELGVDDNNDNDADSTPTHEDSPAAEPAATSRPRRTHLSIRPRAIQERLRQGATIAELAEEADTDESTIEPYAWPILQERALVAETAHSAHPIVEAEGGPSKQTLWEVLATALAARGESLNDCEWDAHQDASRQWFVTVSWNKSTAGQTARHVAEFRFDRHQGEPQIIEPHNSLAADLVDPRYGRPVRTLAPVEEVDFAAELDEPAPSAIPGAQPAEQNQGEHFLQNPPAQPSEREKKKRRKAVTPHWEDVLLGVRTNPKKK</sequence>